<keyword evidence="3" id="KW-1185">Reference proteome</keyword>
<dbReference type="PANTHER" id="PTHR33116">
    <property type="entry name" value="REVERSE TRANSCRIPTASE ZINC-BINDING DOMAIN-CONTAINING PROTEIN-RELATED-RELATED"/>
    <property type="match status" value="1"/>
</dbReference>
<dbReference type="PANTHER" id="PTHR33116:SF86">
    <property type="entry name" value="REVERSE TRANSCRIPTASE DOMAIN-CONTAINING PROTEIN"/>
    <property type="match status" value="1"/>
</dbReference>
<evidence type="ECO:0000313" key="2">
    <source>
        <dbReference type="EMBL" id="WVZ92789.1"/>
    </source>
</evidence>
<dbReference type="GO" id="GO:0004523">
    <property type="term" value="F:RNA-DNA hybrid ribonuclease activity"/>
    <property type="evidence" value="ECO:0007669"/>
    <property type="project" value="InterPro"/>
</dbReference>
<protein>
    <recommendedName>
        <fullName evidence="1">RNase H type-1 domain-containing protein</fullName>
    </recommendedName>
</protein>
<dbReference type="GO" id="GO:0003676">
    <property type="term" value="F:nucleic acid binding"/>
    <property type="evidence" value="ECO:0007669"/>
    <property type="project" value="InterPro"/>
</dbReference>
<feature type="domain" description="RNase H type-1" evidence="1">
    <location>
        <begin position="479"/>
        <end position="543"/>
    </location>
</feature>
<accession>A0AAQ3UIA1</accession>
<dbReference type="InterPro" id="IPR044730">
    <property type="entry name" value="RNase_H-like_dom_plant"/>
</dbReference>
<dbReference type="AlphaFoldDB" id="A0AAQ3UIA1"/>
<gene>
    <name evidence="2" type="ORF">U9M48_038829</name>
</gene>
<dbReference type="Pfam" id="PF13456">
    <property type="entry name" value="RVT_3"/>
    <property type="match status" value="1"/>
</dbReference>
<feature type="non-terminal residue" evidence="2">
    <location>
        <position position="1"/>
    </location>
</feature>
<name>A0AAQ3UIA1_PASNO</name>
<sequence>MFQIQKKILGVLHNWDRNVLGELQRRISKVKKDLERCRRSQINQENISREHVLRYKLERLQDQHHTYWKQRAHTAWLTKGDRNTRFFHASASERKRRNYIKSLKGDDGDVVAGMRLKPFITDHYKNLFSSSAGQITEEVLSCMERRVSRVMNETLLRTFTGEEVEEALRCIGDLKAPGPDGIPSVFYKRFWSLVGDQVKKEVLAVLNGGPMPQGASGQKINKDKTSIMFSPNAPTHVRDHVLRVLGIDHTAKNKKYLGLPVYIGKSKKSMLARELFSKAGKEIMIKAVAQAIPTYAMSCFDLTKETRRVITPRGSSILQKVSELINPITENWDEQLVRDTFCIEDANIILSLPISAQRPDFLAWHPDPKGTFSVKSAYVLGTKIKSHQNQKDASTSSSEEGGFNWGKIWRLDLPANKVKMDVKLNIARRGVDLDTICPMCSRFDEDPVQGGKAWLAVIKYGGQKNYLDGRKFTQGSRWWGFVIRNHLGMVIAAGAGSANILLTALHAEAIACLKRLELAADLGMRHIILETDAAVLTEALSNASVD</sequence>
<evidence type="ECO:0000313" key="3">
    <source>
        <dbReference type="Proteomes" id="UP001341281"/>
    </source>
</evidence>
<dbReference type="Proteomes" id="UP001341281">
    <property type="component" value="Chromosome 09"/>
</dbReference>
<dbReference type="CDD" id="cd06222">
    <property type="entry name" value="RNase_H_like"/>
    <property type="match status" value="1"/>
</dbReference>
<dbReference type="InterPro" id="IPR002156">
    <property type="entry name" value="RNaseH_domain"/>
</dbReference>
<evidence type="ECO:0000259" key="1">
    <source>
        <dbReference type="Pfam" id="PF13456"/>
    </source>
</evidence>
<organism evidence="2 3">
    <name type="scientific">Paspalum notatum var. saurae</name>
    <dbReference type="NCBI Taxonomy" id="547442"/>
    <lineage>
        <taxon>Eukaryota</taxon>
        <taxon>Viridiplantae</taxon>
        <taxon>Streptophyta</taxon>
        <taxon>Embryophyta</taxon>
        <taxon>Tracheophyta</taxon>
        <taxon>Spermatophyta</taxon>
        <taxon>Magnoliopsida</taxon>
        <taxon>Liliopsida</taxon>
        <taxon>Poales</taxon>
        <taxon>Poaceae</taxon>
        <taxon>PACMAD clade</taxon>
        <taxon>Panicoideae</taxon>
        <taxon>Andropogonodae</taxon>
        <taxon>Paspaleae</taxon>
        <taxon>Paspalinae</taxon>
        <taxon>Paspalum</taxon>
    </lineage>
</organism>
<dbReference type="EMBL" id="CP144753">
    <property type="protein sequence ID" value="WVZ92789.1"/>
    <property type="molecule type" value="Genomic_DNA"/>
</dbReference>
<reference evidence="2 3" key="1">
    <citation type="submission" date="2024-02" db="EMBL/GenBank/DDBJ databases">
        <title>High-quality chromosome-scale genome assembly of Pensacola bahiagrass (Paspalum notatum Flugge var. saurae).</title>
        <authorList>
            <person name="Vega J.M."/>
            <person name="Podio M."/>
            <person name="Orjuela J."/>
            <person name="Siena L.A."/>
            <person name="Pessino S.C."/>
            <person name="Combes M.C."/>
            <person name="Mariac C."/>
            <person name="Albertini E."/>
            <person name="Pupilli F."/>
            <person name="Ortiz J.P.A."/>
            <person name="Leblanc O."/>
        </authorList>
    </citation>
    <scope>NUCLEOTIDE SEQUENCE [LARGE SCALE GENOMIC DNA]</scope>
    <source>
        <strain evidence="2">R1</strain>
        <tissue evidence="2">Leaf</tissue>
    </source>
</reference>
<proteinExistence type="predicted"/>